<dbReference type="Gene3D" id="1.10.4020.10">
    <property type="entry name" value="DNA breaking-rejoining enzymes"/>
    <property type="match status" value="1"/>
</dbReference>
<feature type="compositionally biased region" description="Polar residues" evidence="2">
    <location>
        <begin position="264"/>
        <end position="274"/>
    </location>
</feature>
<dbReference type="AlphaFoldDB" id="A0AAE1L5P0"/>
<organism evidence="3 4">
    <name type="scientific">Petrolisthes cinctipes</name>
    <name type="common">Flat porcelain crab</name>
    <dbReference type="NCBI Taxonomy" id="88211"/>
    <lineage>
        <taxon>Eukaryota</taxon>
        <taxon>Metazoa</taxon>
        <taxon>Ecdysozoa</taxon>
        <taxon>Arthropoda</taxon>
        <taxon>Crustacea</taxon>
        <taxon>Multicrustacea</taxon>
        <taxon>Malacostraca</taxon>
        <taxon>Eumalacostraca</taxon>
        <taxon>Eucarida</taxon>
        <taxon>Decapoda</taxon>
        <taxon>Pleocyemata</taxon>
        <taxon>Anomura</taxon>
        <taxon>Galatheoidea</taxon>
        <taxon>Porcellanidae</taxon>
        <taxon>Petrolisthes</taxon>
    </lineage>
</organism>
<reference evidence="3" key="1">
    <citation type="submission" date="2023-10" db="EMBL/GenBank/DDBJ databases">
        <title>Genome assemblies of two species of porcelain crab, Petrolisthes cinctipes and Petrolisthes manimaculis (Anomura: Porcellanidae).</title>
        <authorList>
            <person name="Angst P."/>
        </authorList>
    </citation>
    <scope>NUCLEOTIDE SEQUENCE</scope>
    <source>
        <strain evidence="3">PB745_01</strain>
        <tissue evidence="3">Gill</tissue>
    </source>
</reference>
<evidence type="ECO:0000313" key="3">
    <source>
        <dbReference type="EMBL" id="KAK3896317.1"/>
    </source>
</evidence>
<proteinExistence type="predicted"/>
<evidence type="ECO:0008006" key="5">
    <source>
        <dbReference type="Google" id="ProtNLM"/>
    </source>
</evidence>
<gene>
    <name evidence="3" type="ORF">Pcinc_000060</name>
</gene>
<feature type="compositionally biased region" description="Low complexity" evidence="2">
    <location>
        <begin position="275"/>
        <end position="289"/>
    </location>
</feature>
<dbReference type="PANTHER" id="PTHR46888">
    <property type="entry name" value="ZINC KNUCKLE DOMAINCONTAINING PROTEIN-RELATED"/>
    <property type="match status" value="1"/>
</dbReference>
<keyword evidence="1" id="KW-0175">Coiled coil</keyword>
<dbReference type="SUPFAM" id="SSF47353">
    <property type="entry name" value="Retrovirus capsid dimerization domain-like"/>
    <property type="match status" value="1"/>
</dbReference>
<dbReference type="Proteomes" id="UP001286313">
    <property type="component" value="Unassembled WGS sequence"/>
</dbReference>
<accession>A0AAE1L5P0</accession>
<evidence type="ECO:0000256" key="2">
    <source>
        <dbReference type="SAM" id="MobiDB-lite"/>
    </source>
</evidence>
<evidence type="ECO:0000313" key="4">
    <source>
        <dbReference type="Proteomes" id="UP001286313"/>
    </source>
</evidence>
<name>A0AAE1L5P0_PETCI</name>
<dbReference type="PANTHER" id="PTHR46888:SF1">
    <property type="entry name" value="RIBONUCLEASE H"/>
    <property type="match status" value="1"/>
</dbReference>
<evidence type="ECO:0000256" key="1">
    <source>
        <dbReference type="SAM" id="Coils"/>
    </source>
</evidence>
<protein>
    <recommendedName>
        <fullName evidence="5">SCAN box domain-containing protein</fullName>
    </recommendedName>
</protein>
<keyword evidence="4" id="KW-1185">Reference proteome</keyword>
<sequence length="375" mass="43163">MSTVQELLGEAQLLGIEGKAELQVYVKTRQEEERLERAAIRENEREQREQEKLKWEHEKEVLELQVRASESQSASGSNVASSTTVTPRLQLSKYVEGDDIEPFIERFEMVADTYRLDNDIKKLEFINLFDGKALSILHRLDSTARDYENMKKALLQAYGLTVDDARNQFWRASLQDKETVAQFSARLTSYLDQWLDKAETPKTLEGVKDLLLRTQLEKSCPPELSAQLKTNKVKTLQTMVDMSDAHFTAYGYHTRIQYNKKINQSNKPSQNSAVSYNQSSKNQSQQQSQIVRLQPKPHFNHTQKQGNNNHYSQQSNQYRYQGKSNWKNSNNHGGNKGYYQRSAAATQGEPQYSPVAVQPRVEPRVPQSVHEPHQL</sequence>
<feature type="region of interest" description="Disordered" evidence="2">
    <location>
        <begin position="264"/>
        <end position="291"/>
    </location>
</feature>
<comment type="caution">
    <text evidence="3">The sequence shown here is derived from an EMBL/GenBank/DDBJ whole genome shotgun (WGS) entry which is preliminary data.</text>
</comment>
<dbReference type="InterPro" id="IPR038269">
    <property type="entry name" value="SCAN_sf"/>
</dbReference>
<dbReference type="EMBL" id="JAWQEG010000003">
    <property type="protein sequence ID" value="KAK3896317.1"/>
    <property type="molecule type" value="Genomic_DNA"/>
</dbReference>
<feature type="coiled-coil region" evidence="1">
    <location>
        <begin position="29"/>
        <end position="65"/>
    </location>
</feature>
<feature type="region of interest" description="Disordered" evidence="2">
    <location>
        <begin position="343"/>
        <end position="375"/>
    </location>
</feature>